<evidence type="ECO:0000313" key="2">
    <source>
        <dbReference type="Proteomes" id="UP001516400"/>
    </source>
</evidence>
<evidence type="ECO:0000313" key="1">
    <source>
        <dbReference type="EMBL" id="KAL3276683.1"/>
    </source>
</evidence>
<dbReference type="Proteomes" id="UP001516400">
    <property type="component" value="Unassembled WGS sequence"/>
</dbReference>
<reference evidence="1 2" key="1">
    <citation type="journal article" date="2021" name="BMC Biol.">
        <title>Horizontally acquired antibacterial genes associated with adaptive radiation of ladybird beetles.</title>
        <authorList>
            <person name="Li H.S."/>
            <person name="Tang X.F."/>
            <person name="Huang Y.H."/>
            <person name="Xu Z.Y."/>
            <person name="Chen M.L."/>
            <person name="Du X.Y."/>
            <person name="Qiu B.Y."/>
            <person name="Chen P.T."/>
            <person name="Zhang W."/>
            <person name="Slipinski A."/>
            <person name="Escalona H.E."/>
            <person name="Waterhouse R.M."/>
            <person name="Zwick A."/>
            <person name="Pang H."/>
        </authorList>
    </citation>
    <scope>NUCLEOTIDE SEQUENCE [LARGE SCALE GENOMIC DNA]</scope>
    <source>
        <strain evidence="1">SYSU2018</strain>
    </source>
</reference>
<protein>
    <submittedName>
        <fullName evidence="1">Uncharacterized protein</fullName>
    </submittedName>
</protein>
<proteinExistence type="predicted"/>
<gene>
    <name evidence="1" type="ORF">HHI36_012053</name>
</gene>
<comment type="caution">
    <text evidence="1">The sequence shown here is derived from an EMBL/GenBank/DDBJ whole genome shotgun (WGS) entry which is preliminary data.</text>
</comment>
<dbReference type="AlphaFoldDB" id="A0ABD2NDI3"/>
<keyword evidence="2" id="KW-1185">Reference proteome</keyword>
<accession>A0ABD2NDI3</accession>
<sequence length="108" mass="13108">MWRWIETELCKIIEVWTRQDRLKINWQRIAEDRVKKHEILFLKILKHGIKFSTDLTNKLLYFHSQEPAPRTSIPFPHHLATRFAQYIVFSLTNKAFSSYFGIKKIFEE</sequence>
<name>A0ABD2NDI3_9CUCU</name>
<organism evidence="1 2">
    <name type="scientific">Cryptolaemus montrouzieri</name>
    <dbReference type="NCBI Taxonomy" id="559131"/>
    <lineage>
        <taxon>Eukaryota</taxon>
        <taxon>Metazoa</taxon>
        <taxon>Ecdysozoa</taxon>
        <taxon>Arthropoda</taxon>
        <taxon>Hexapoda</taxon>
        <taxon>Insecta</taxon>
        <taxon>Pterygota</taxon>
        <taxon>Neoptera</taxon>
        <taxon>Endopterygota</taxon>
        <taxon>Coleoptera</taxon>
        <taxon>Polyphaga</taxon>
        <taxon>Cucujiformia</taxon>
        <taxon>Coccinelloidea</taxon>
        <taxon>Coccinellidae</taxon>
        <taxon>Scymninae</taxon>
        <taxon>Scymnini</taxon>
        <taxon>Cryptolaemus</taxon>
    </lineage>
</organism>
<dbReference type="EMBL" id="JABFTP020000103">
    <property type="protein sequence ID" value="KAL3276683.1"/>
    <property type="molecule type" value="Genomic_DNA"/>
</dbReference>